<name>A0A511N5V8_DEIC1</name>
<keyword evidence="3" id="KW-1185">Reference proteome</keyword>
<protein>
    <submittedName>
        <fullName evidence="2">Uncharacterized protein</fullName>
    </submittedName>
</protein>
<evidence type="ECO:0000313" key="2">
    <source>
        <dbReference type="EMBL" id="GEM48250.1"/>
    </source>
</evidence>
<dbReference type="Proteomes" id="UP000321306">
    <property type="component" value="Unassembled WGS sequence"/>
</dbReference>
<evidence type="ECO:0000313" key="3">
    <source>
        <dbReference type="Proteomes" id="UP000321306"/>
    </source>
</evidence>
<dbReference type="EMBL" id="BJXB01000019">
    <property type="protein sequence ID" value="GEM48250.1"/>
    <property type="molecule type" value="Genomic_DNA"/>
</dbReference>
<evidence type="ECO:0000256" key="1">
    <source>
        <dbReference type="SAM" id="Phobius"/>
    </source>
</evidence>
<feature type="transmembrane region" description="Helical" evidence="1">
    <location>
        <begin position="36"/>
        <end position="53"/>
    </location>
</feature>
<organism evidence="2 3">
    <name type="scientific">Deinococcus cellulosilyticus (strain DSM 18568 / NBRC 106333 / KACC 11606 / 5516J-15)</name>
    <dbReference type="NCBI Taxonomy" id="1223518"/>
    <lineage>
        <taxon>Bacteria</taxon>
        <taxon>Thermotogati</taxon>
        <taxon>Deinococcota</taxon>
        <taxon>Deinococci</taxon>
        <taxon>Deinococcales</taxon>
        <taxon>Deinococcaceae</taxon>
        <taxon>Deinococcus</taxon>
    </lineage>
</organism>
<dbReference type="AlphaFoldDB" id="A0A511N5V8"/>
<sequence length="79" mass="8846">MDFFGLPHWIWTLVCFSLAGWFAWQVPEHLTSFRDRYGFSVALVVLGVAVLLVPLSPELVPSLALLALLVASLFMRGKK</sequence>
<gene>
    <name evidence="2" type="ORF">DC3_38850</name>
</gene>
<keyword evidence="1" id="KW-0812">Transmembrane</keyword>
<feature type="transmembrane region" description="Helical" evidence="1">
    <location>
        <begin position="59"/>
        <end position="75"/>
    </location>
</feature>
<dbReference type="OrthoDB" id="9991995at2"/>
<dbReference type="RefSeq" id="WP_146887176.1">
    <property type="nucleotide sequence ID" value="NZ_BJXB01000019.1"/>
</dbReference>
<keyword evidence="1" id="KW-1133">Transmembrane helix</keyword>
<feature type="transmembrane region" description="Helical" evidence="1">
    <location>
        <begin position="6"/>
        <end position="24"/>
    </location>
</feature>
<reference evidence="2 3" key="1">
    <citation type="submission" date="2019-07" db="EMBL/GenBank/DDBJ databases">
        <title>Whole genome shotgun sequence of Deinococcus cellulosilyticus NBRC 106333.</title>
        <authorList>
            <person name="Hosoyama A."/>
            <person name="Uohara A."/>
            <person name="Ohji S."/>
            <person name="Ichikawa N."/>
        </authorList>
    </citation>
    <scope>NUCLEOTIDE SEQUENCE [LARGE SCALE GENOMIC DNA]</scope>
    <source>
        <strain evidence="2 3">NBRC 106333</strain>
    </source>
</reference>
<comment type="caution">
    <text evidence="2">The sequence shown here is derived from an EMBL/GenBank/DDBJ whole genome shotgun (WGS) entry which is preliminary data.</text>
</comment>
<proteinExistence type="predicted"/>
<keyword evidence="1" id="KW-0472">Membrane</keyword>
<accession>A0A511N5V8</accession>